<evidence type="ECO:0000313" key="1">
    <source>
        <dbReference type="EMBL" id="KKQ85074.1"/>
    </source>
</evidence>
<accession>A0A0G0NGP3</accession>
<dbReference type="EMBL" id="LBVL01000010">
    <property type="protein sequence ID" value="KKQ85074.1"/>
    <property type="molecule type" value="Genomic_DNA"/>
</dbReference>
<evidence type="ECO:0000313" key="2">
    <source>
        <dbReference type="Proteomes" id="UP000034081"/>
    </source>
</evidence>
<dbReference type="AlphaFoldDB" id="A0A0G0NGP3"/>
<reference evidence="1 2" key="1">
    <citation type="journal article" date="2015" name="Nature">
        <title>rRNA introns, odd ribosomes, and small enigmatic genomes across a large radiation of phyla.</title>
        <authorList>
            <person name="Brown C.T."/>
            <person name="Hug L.A."/>
            <person name="Thomas B.C."/>
            <person name="Sharon I."/>
            <person name="Castelle C.J."/>
            <person name="Singh A."/>
            <person name="Wilkins M.J."/>
            <person name="Williams K.H."/>
            <person name="Banfield J.F."/>
        </authorList>
    </citation>
    <scope>NUCLEOTIDE SEQUENCE [LARGE SCALE GENOMIC DNA]</scope>
</reference>
<dbReference type="Proteomes" id="UP000034081">
    <property type="component" value="Unassembled WGS sequence"/>
</dbReference>
<dbReference type="STRING" id="1618570.UT08_C0010G0001"/>
<sequence>MLVEQKPAIIYTRGLGRVYGARAQIAMLEPN</sequence>
<name>A0A0G0NGP3_9BACT</name>
<protein>
    <submittedName>
        <fullName evidence="1">Uncharacterized protein</fullName>
    </submittedName>
</protein>
<comment type="caution">
    <text evidence="1">The sequence shown here is derived from an EMBL/GenBank/DDBJ whole genome shotgun (WGS) entry which is preliminary data.</text>
</comment>
<gene>
    <name evidence="1" type="ORF">UT08_C0010G0001</name>
</gene>
<proteinExistence type="predicted"/>
<organism evidence="1 2">
    <name type="scientific">Candidatus Woesebacteria bacterium GW2011_GWB1_38_8</name>
    <dbReference type="NCBI Taxonomy" id="1618570"/>
    <lineage>
        <taxon>Bacteria</taxon>
        <taxon>Candidatus Woeseibacteriota</taxon>
    </lineage>
</organism>